<reference evidence="1 2" key="1">
    <citation type="submission" date="2019-10" db="EMBL/GenBank/DDBJ databases">
        <authorList>
            <person name="Davis E.R."/>
            <person name="Mohamed A."/>
            <person name="Ilzat A."/>
            <person name="Sivanathan V."/>
            <person name="Garlena R.A."/>
            <person name="Russell D.A."/>
            <person name="Pope W.H."/>
            <person name="Jacobs-Sera D."/>
            <person name="Hatfull G.F."/>
        </authorList>
    </citation>
    <scope>NUCLEOTIDE SEQUENCE [LARGE SCALE GENOMIC DNA]</scope>
</reference>
<organism evidence="1 2">
    <name type="scientific">Corynebacterium phage EmiRose</name>
    <dbReference type="NCBI Taxonomy" id="2565372"/>
    <lineage>
        <taxon>Viruses</taxon>
        <taxon>Duplodnaviria</taxon>
        <taxon>Heunggongvirae</taxon>
        <taxon>Uroviricota</taxon>
        <taxon>Caudoviricetes</taxon>
        <taxon>Emirosevirus</taxon>
        <taxon>Emirosevirus emirose</taxon>
    </lineage>
</organism>
<accession>A0A649VQ34</accession>
<evidence type="ECO:0000313" key="2">
    <source>
        <dbReference type="Proteomes" id="UP000427166"/>
    </source>
</evidence>
<proteinExistence type="predicted"/>
<protein>
    <submittedName>
        <fullName evidence="1">Uncharacterized protein</fullName>
    </submittedName>
</protein>
<gene>
    <name evidence="1" type="primary">23</name>
    <name evidence="1" type="ORF">SEA_EMIROSE_23</name>
</gene>
<dbReference type="GeneID" id="80018876"/>
<sequence length="103" mass="11387">MTISPSVAPAAFPLWWEPEIWAGERFYFTAQFTQLSPGAITGARAQLGPHIVTASLVGDYISIELTPAQSRDIRQGDTAKLWLETPGGELLWLTGIIQRGYRQ</sequence>
<dbReference type="RefSeq" id="YP_010754290.1">
    <property type="nucleotide sequence ID" value="NC_073458.1"/>
</dbReference>
<dbReference type="EMBL" id="MN586033">
    <property type="protein sequence ID" value="QGJ94155.1"/>
    <property type="molecule type" value="Genomic_DNA"/>
</dbReference>
<evidence type="ECO:0000313" key="1">
    <source>
        <dbReference type="EMBL" id="QGJ94155.1"/>
    </source>
</evidence>
<name>A0A649VQ34_9CAUD</name>
<dbReference type="Proteomes" id="UP000427166">
    <property type="component" value="Segment"/>
</dbReference>
<keyword evidence="2" id="KW-1185">Reference proteome</keyword>
<dbReference type="KEGG" id="vg:80018876"/>